<protein>
    <submittedName>
        <fullName evidence="1">Potassium transporter TrkA</fullName>
    </submittedName>
</protein>
<dbReference type="GO" id="GO:0006813">
    <property type="term" value="P:potassium ion transport"/>
    <property type="evidence" value="ECO:0007669"/>
    <property type="project" value="InterPro"/>
</dbReference>
<dbReference type="PIRSF" id="PIRSF005028">
    <property type="entry name" value="KhtT"/>
    <property type="match status" value="1"/>
</dbReference>
<accession>A0A4R8VA25</accession>
<comment type="caution">
    <text evidence="1">The sequence shown here is derived from an EMBL/GenBank/DDBJ whole genome shotgun (WGS) entry which is preliminary data.</text>
</comment>
<dbReference type="GO" id="GO:0008324">
    <property type="term" value="F:monoatomic cation transmembrane transporter activity"/>
    <property type="evidence" value="ECO:0007669"/>
    <property type="project" value="InterPro"/>
</dbReference>
<dbReference type="PROSITE" id="PS51202">
    <property type="entry name" value="RCK_C"/>
    <property type="match status" value="1"/>
</dbReference>
<dbReference type="InterPro" id="IPR036721">
    <property type="entry name" value="RCK_C_sf"/>
</dbReference>
<reference evidence="1 2" key="1">
    <citation type="submission" date="2019-03" db="EMBL/GenBank/DDBJ databases">
        <title>Genomics of glacier-inhabiting Cryobacterium strains.</title>
        <authorList>
            <person name="Liu Q."/>
            <person name="Xin Y.-H."/>
        </authorList>
    </citation>
    <scope>NUCLEOTIDE SEQUENCE [LARGE SCALE GENOMIC DNA]</scope>
    <source>
        <strain evidence="1 2">CGMCC 1.10440</strain>
    </source>
</reference>
<keyword evidence="2" id="KW-1185">Reference proteome</keyword>
<dbReference type="Pfam" id="PF25991">
    <property type="entry name" value="KhtT_N"/>
    <property type="match status" value="1"/>
</dbReference>
<dbReference type="PANTHER" id="PTHR30445:SF8">
    <property type="entry name" value="K(+)_H(+) ANTIPORTER SUBUNIT KHTT"/>
    <property type="match status" value="1"/>
</dbReference>
<dbReference type="Pfam" id="PF02080">
    <property type="entry name" value="TrkA_C"/>
    <property type="match status" value="1"/>
</dbReference>
<dbReference type="SUPFAM" id="SSF116726">
    <property type="entry name" value="TrkA C-terminal domain-like"/>
    <property type="match status" value="1"/>
</dbReference>
<evidence type="ECO:0000313" key="1">
    <source>
        <dbReference type="EMBL" id="TFB79593.1"/>
    </source>
</evidence>
<evidence type="ECO:0000313" key="2">
    <source>
        <dbReference type="Proteomes" id="UP000298488"/>
    </source>
</evidence>
<dbReference type="EMBL" id="SOFI01000003">
    <property type="protein sequence ID" value="TFB79593.1"/>
    <property type="molecule type" value="Genomic_DNA"/>
</dbReference>
<dbReference type="InterPro" id="IPR050144">
    <property type="entry name" value="AAE_transporter"/>
</dbReference>
<name>A0A4R8VA25_9MICO</name>
<gene>
    <name evidence="1" type="ORF">E3N84_05765</name>
</gene>
<dbReference type="AlphaFoldDB" id="A0A4R8VA25"/>
<dbReference type="OrthoDB" id="5242677at2"/>
<organism evidence="1 2">
    <name type="scientific">Terrimesophilobacter mesophilus</name>
    <dbReference type="NCBI Taxonomy" id="433647"/>
    <lineage>
        <taxon>Bacteria</taxon>
        <taxon>Bacillati</taxon>
        <taxon>Actinomycetota</taxon>
        <taxon>Actinomycetes</taxon>
        <taxon>Micrococcales</taxon>
        <taxon>Microbacteriaceae</taxon>
        <taxon>Terrimesophilobacter</taxon>
    </lineage>
</organism>
<dbReference type="InterPro" id="IPR006037">
    <property type="entry name" value="RCK_C"/>
</dbReference>
<dbReference type="InterPro" id="IPR026278">
    <property type="entry name" value="KhtT"/>
</dbReference>
<dbReference type="Gene3D" id="3.30.70.1450">
    <property type="entry name" value="Regulator of K+ conductance, C-terminal domain"/>
    <property type="match status" value="1"/>
</dbReference>
<dbReference type="PANTHER" id="PTHR30445">
    <property type="entry name" value="K(+)_H(+) ANTIPORTER SUBUNIT KHTT"/>
    <property type="match status" value="1"/>
</dbReference>
<sequence>MGVRVEKSDLPGLGVRHDLVTARGRRIGVITFRDGRRELAIFDLDDPDSCRVSIPISDPEASTLAELLGASVVLSKLSELTDEAAGLFTEHLLIPNDSVYAGRPLGDTKARTRTGVSIVAIVRDKKVMPSPTPDFPLSAGDALIAVGTRKGLDSLADLIASSTG</sequence>
<dbReference type="InterPro" id="IPR058776">
    <property type="entry name" value="KhtT-like_N"/>
</dbReference>
<dbReference type="RefSeq" id="WP_104095465.1">
    <property type="nucleotide sequence ID" value="NZ_JACHBP010000001.1"/>
</dbReference>
<dbReference type="Proteomes" id="UP000298488">
    <property type="component" value="Unassembled WGS sequence"/>
</dbReference>
<proteinExistence type="predicted"/>